<dbReference type="InterPro" id="IPR003772">
    <property type="entry name" value="YceD"/>
</dbReference>
<keyword evidence="3" id="KW-1185">Reference proteome</keyword>
<evidence type="ECO:0000256" key="1">
    <source>
        <dbReference type="SAM" id="MobiDB-lite"/>
    </source>
</evidence>
<dbReference type="Pfam" id="PF02620">
    <property type="entry name" value="YceD"/>
    <property type="match status" value="1"/>
</dbReference>
<gene>
    <name evidence="2" type="ordered locus">PECL_1122</name>
</gene>
<reference evidence="2 3" key="1">
    <citation type="journal article" date="2012" name="J. Bacteriol.">
        <title>Complete Genome Sequence of the Beer Spoilage Organism Pediococcus claussenii ATCC BAA-344T.</title>
        <authorList>
            <person name="Pittet V."/>
            <person name="Abegunde T."/>
            <person name="Marfleet T."/>
            <person name="Haakensen M."/>
            <person name="Morrow K."/>
            <person name="Jayaprakash T."/>
            <person name="Schroeder K."/>
            <person name="Trost B."/>
            <person name="Byrns S."/>
            <person name="Bergsveinson J."/>
            <person name="Kusalik A."/>
            <person name="Ziola B."/>
        </authorList>
    </citation>
    <scope>NUCLEOTIDE SEQUENCE [LARGE SCALE GENOMIC DNA]</scope>
    <source>
        <strain evidence="2 3">ATCC BAA-344</strain>
    </source>
</reference>
<evidence type="ECO:0000313" key="2">
    <source>
        <dbReference type="EMBL" id="AEV95384.1"/>
    </source>
</evidence>
<dbReference type="EMBL" id="CP003137">
    <property type="protein sequence ID" value="AEV95384.1"/>
    <property type="molecule type" value="Genomic_DNA"/>
</dbReference>
<dbReference type="RefSeq" id="WP_014215580.1">
    <property type="nucleotide sequence ID" value="NC_016605.1"/>
</dbReference>
<dbReference type="PATRIC" id="fig|701521.8.peg.1064"/>
<feature type="compositionally biased region" description="Basic and acidic residues" evidence="1">
    <location>
        <begin position="149"/>
        <end position="161"/>
    </location>
</feature>
<dbReference type="Proteomes" id="UP000005444">
    <property type="component" value="Chromosome"/>
</dbReference>
<evidence type="ECO:0000313" key="3">
    <source>
        <dbReference type="Proteomes" id="UP000005444"/>
    </source>
</evidence>
<dbReference type="AlphaFoldDB" id="G8PDP9"/>
<feature type="region of interest" description="Disordered" evidence="1">
    <location>
        <begin position="136"/>
        <end position="161"/>
    </location>
</feature>
<dbReference type="STRING" id="701521.PECL_1122"/>
<name>G8PDP9_PEDCP</name>
<dbReference type="eggNOG" id="COG1399">
    <property type="taxonomic scope" value="Bacteria"/>
</dbReference>
<protein>
    <recommendedName>
        <fullName evidence="4">DUF177 domain-containing protein</fullName>
    </recommendedName>
</protein>
<dbReference type="HOGENOM" id="CLU_100236_3_1_9"/>
<organism evidence="2 3">
    <name type="scientific">Pediococcus claussenii (strain ATCC BAA-344 / DSM 14800 / JCM 18046 / KCTC 3811 / LMG 21948 / P06)</name>
    <dbReference type="NCBI Taxonomy" id="701521"/>
    <lineage>
        <taxon>Bacteria</taxon>
        <taxon>Bacillati</taxon>
        <taxon>Bacillota</taxon>
        <taxon>Bacilli</taxon>
        <taxon>Lactobacillales</taxon>
        <taxon>Lactobacillaceae</taxon>
        <taxon>Pediococcus</taxon>
    </lineage>
</organism>
<dbReference type="KEGG" id="pce:PECL_1122"/>
<proteinExistence type="predicted"/>
<accession>G8PDP9</accession>
<evidence type="ECO:0008006" key="4">
    <source>
        <dbReference type="Google" id="ProtNLM"/>
    </source>
</evidence>
<sequence length="180" mass="20431">MQLYFSELRKHREPYSFEETLDLEQQLKERFPDLVLGCSLIEFSGLVVTDHSAVTIDARIVCELTVPSTRSLAPVQLKLDFPVNEIYVEDDAKLDDYSDEEVVVVVEDDVIDLNRAVEDNIVLQVPMQVLTSDEVAKGTMPSGNGWQVRSEKDEQAEATKNIDPRLAKLQDLFKDNDSEQ</sequence>